<dbReference type="GO" id="GO:0000266">
    <property type="term" value="P:mitochondrial fission"/>
    <property type="evidence" value="ECO:0007669"/>
    <property type="project" value="UniProtKB-UniRule"/>
</dbReference>
<dbReference type="Pfam" id="PF05308">
    <property type="entry name" value="Mito_fiss_reg"/>
    <property type="match status" value="1"/>
</dbReference>
<dbReference type="Ensembl" id="ENSSMRT00000002285.1">
    <property type="protein sequence ID" value="ENSSMRP00000001908.1"/>
    <property type="gene ID" value="ENSSMRG00000001660.1"/>
</dbReference>
<dbReference type="GO" id="GO:0009060">
    <property type="term" value="P:aerobic respiration"/>
    <property type="evidence" value="ECO:0007669"/>
    <property type="project" value="UniProtKB-UniRule"/>
</dbReference>
<dbReference type="AlphaFoldDB" id="A0A8D0B3X6"/>
<comment type="similarity">
    <text evidence="1 2">Belongs to the MTFR1 family.</text>
</comment>
<evidence type="ECO:0000313" key="3">
    <source>
        <dbReference type="Ensembl" id="ENSSMRP00000001908.1"/>
    </source>
</evidence>
<name>A0A8D0B3X6_SALMN</name>
<dbReference type="InterPro" id="IPR007972">
    <property type="entry name" value="Mtfr1"/>
</dbReference>
<protein>
    <recommendedName>
        <fullName evidence="2">Mitochondrial fission regulator</fullName>
    </recommendedName>
</protein>
<organism evidence="3 4">
    <name type="scientific">Salvator merianae</name>
    <name type="common">Argentine black and white tegu</name>
    <name type="synonym">Tupinambis merianae</name>
    <dbReference type="NCBI Taxonomy" id="96440"/>
    <lineage>
        <taxon>Eukaryota</taxon>
        <taxon>Metazoa</taxon>
        <taxon>Chordata</taxon>
        <taxon>Craniata</taxon>
        <taxon>Vertebrata</taxon>
        <taxon>Euteleostomi</taxon>
        <taxon>Lepidosauria</taxon>
        <taxon>Squamata</taxon>
        <taxon>Bifurcata</taxon>
        <taxon>Unidentata</taxon>
        <taxon>Episquamata</taxon>
        <taxon>Laterata</taxon>
        <taxon>Teiioidea</taxon>
        <taxon>Teiidae</taxon>
        <taxon>Salvator</taxon>
    </lineage>
</organism>
<reference evidence="3" key="1">
    <citation type="submission" date="2025-08" db="UniProtKB">
        <authorList>
            <consortium name="Ensembl"/>
        </authorList>
    </citation>
    <scope>IDENTIFICATION</scope>
</reference>
<accession>A0A8D0B3X6</accession>
<keyword evidence="2" id="KW-0496">Mitochondrion</keyword>
<evidence type="ECO:0000313" key="4">
    <source>
        <dbReference type="Proteomes" id="UP000694421"/>
    </source>
</evidence>
<dbReference type="GO" id="GO:0005739">
    <property type="term" value="C:mitochondrion"/>
    <property type="evidence" value="ECO:0007669"/>
    <property type="project" value="UniProtKB-SubCell"/>
</dbReference>
<comment type="subcellular location">
    <subcellularLocation>
        <location evidence="2">Mitochondrion</location>
    </subcellularLocation>
</comment>
<evidence type="ECO:0000256" key="1">
    <source>
        <dbReference type="ARBA" id="ARBA00005807"/>
    </source>
</evidence>
<keyword evidence="4" id="KW-1185">Reference proteome</keyword>
<sequence>MFVTSNLTVPQWIECEHKSTMWFLCLSHSVTWSWERKKYGSSRSFVRQLAKCLSLTPCPRPHFQVSG</sequence>
<evidence type="ECO:0000256" key="2">
    <source>
        <dbReference type="RuleBase" id="RU369053"/>
    </source>
</evidence>
<reference evidence="3" key="2">
    <citation type="submission" date="2025-09" db="UniProtKB">
        <authorList>
            <consortium name="Ensembl"/>
        </authorList>
    </citation>
    <scope>IDENTIFICATION</scope>
</reference>
<proteinExistence type="inferred from homology"/>
<comment type="function">
    <text evidence="2">Plays a role in mitochondrial aerobic respiration. Regulates mitochondrial organization and fission.</text>
</comment>
<dbReference type="Proteomes" id="UP000694421">
    <property type="component" value="Unplaced"/>
</dbReference>